<evidence type="ECO:0000256" key="6">
    <source>
        <dbReference type="PIRNR" id="PIRNR039090"/>
    </source>
</evidence>
<dbReference type="Proteomes" id="UP000646426">
    <property type="component" value="Unassembled WGS sequence"/>
</dbReference>
<dbReference type="GO" id="GO:0071973">
    <property type="term" value="P:bacterial-type flagellum-dependent cell motility"/>
    <property type="evidence" value="ECO:0007669"/>
    <property type="project" value="TreeGrafter"/>
</dbReference>
<dbReference type="SUPFAM" id="SSF101116">
    <property type="entry name" value="Flagellar export chaperone FliS"/>
    <property type="match status" value="1"/>
</dbReference>
<reference evidence="7" key="1">
    <citation type="journal article" date="2014" name="Int. J. Syst. Evol. Microbiol.">
        <title>Complete genome sequence of Corynebacterium casei LMG S-19264T (=DSM 44701T), isolated from a smear-ripened cheese.</title>
        <authorList>
            <consortium name="US DOE Joint Genome Institute (JGI-PGF)"/>
            <person name="Walter F."/>
            <person name="Albersmeier A."/>
            <person name="Kalinowski J."/>
            <person name="Ruckert C."/>
        </authorList>
    </citation>
    <scope>NUCLEOTIDE SEQUENCE</scope>
    <source>
        <strain evidence="7">KCTC 23077</strain>
    </source>
</reference>
<dbReference type="InterPro" id="IPR003713">
    <property type="entry name" value="FliS"/>
</dbReference>
<comment type="caution">
    <text evidence="7">The sequence shown here is derived from an EMBL/GenBank/DDBJ whole genome shotgun (WGS) entry which is preliminary data.</text>
</comment>
<dbReference type="PANTHER" id="PTHR34773">
    <property type="entry name" value="FLAGELLAR SECRETION CHAPERONE FLIS"/>
    <property type="match status" value="1"/>
</dbReference>
<dbReference type="GO" id="GO:0005829">
    <property type="term" value="C:cytosol"/>
    <property type="evidence" value="ECO:0007669"/>
    <property type="project" value="UniProtKB-SubCell"/>
</dbReference>
<dbReference type="CDD" id="cd16098">
    <property type="entry name" value="FliS"/>
    <property type="match status" value="1"/>
</dbReference>
<comment type="similarity">
    <text evidence="2 6">Belongs to the FliS family.</text>
</comment>
<evidence type="ECO:0000256" key="5">
    <source>
        <dbReference type="ARBA" id="ARBA00023186"/>
    </source>
</evidence>
<reference evidence="7" key="2">
    <citation type="submission" date="2020-09" db="EMBL/GenBank/DDBJ databases">
        <authorList>
            <person name="Sun Q."/>
            <person name="Kim S."/>
        </authorList>
    </citation>
    <scope>NUCLEOTIDE SEQUENCE</scope>
    <source>
        <strain evidence="7">KCTC 23077</strain>
    </source>
</reference>
<keyword evidence="4 6" id="KW-1005">Bacterial flagellum biogenesis</keyword>
<keyword evidence="7" id="KW-0282">Flagellum</keyword>
<keyword evidence="7" id="KW-0969">Cilium</keyword>
<name>A0A918W9F8_9GAMM</name>
<keyword evidence="7" id="KW-0966">Cell projection</keyword>
<evidence type="ECO:0000313" key="8">
    <source>
        <dbReference type="Proteomes" id="UP000646426"/>
    </source>
</evidence>
<organism evidence="7 8">
    <name type="scientific">Cognatilysobacter bugurensis</name>
    <dbReference type="NCBI Taxonomy" id="543356"/>
    <lineage>
        <taxon>Bacteria</taxon>
        <taxon>Pseudomonadati</taxon>
        <taxon>Pseudomonadota</taxon>
        <taxon>Gammaproteobacteria</taxon>
        <taxon>Lysobacterales</taxon>
        <taxon>Lysobacteraceae</taxon>
        <taxon>Cognatilysobacter</taxon>
    </lineage>
</organism>
<proteinExistence type="inferred from homology"/>
<keyword evidence="3 6" id="KW-0963">Cytoplasm</keyword>
<sequence>MTAMYSRNLASQYKQTGVTSAVLDADPHKLISLLFAGVRERLKLAAACMHNGNVSRKGEAIGQVSLIIGNLDGTLDHQAGGEIAANLGALYEYAQQRLVEANLRNDPMILLEIDGLFADIEAAWNSINPQAAAPQKLEVVG</sequence>
<comment type="subcellular location">
    <subcellularLocation>
        <location evidence="1 6">Cytoplasm</location>
        <location evidence="1 6">Cytosol</location>
    </subcellularLocation>
</comment>
<dbReference type="InterPro" id="IPR036584">
    <property type="entry name" value="FliS_sf"/>
</dbReference>
<dbReference type="PIRSF" id="PIRSF039090">
    <property type="entry name" value="Flis"/>
    <property type="match status" value="1"/>
</dbReference>
<dbReference type="NCBIfam" id="TIGR00208">
    <property type="entry name" value="fliS"/>
    <property type="match status" value="1"/>
</dbReference>
<gene>
    <name evidence="7" type="primary">fliS</name>
    <name evidence="7" type="ORF">GCM10007067_29840</name>
</gene>
<evidence type="ECO:0000256" key="2">
    <source>
        <dbReference type="ARBA" id="ARBA00008787"/>
    </source>
</evidence>
<dbReference type="Gene3D" id="1.20.120.340">
    <property type="entry name" value="Flagellar protein FliS"/>
    <property type="match status" value="1"/>
</dbReference>
<dbReference type="GO" id="GO:0044780">
    <property type="term" value="P:bacterial-type flagellum assembly"/>
    <property type="evidence" value="ECO:0007669"/>
    <property type="project" value="InterPro"/>
</dbReference>
<evidence type="ECO:0000256" key="3">
    <source>
        <dbReference type="ARBA" id="ARBA00022490"/>
    </source>
</evidence>
<dbReference type="Pfam" id="PF02561">
    <property type="entry name" value="FliS"/>
    <property type="match status" value="1"/>
</dbReference>
<dbReference type="AlphaFoldDB" id="A0A918W9F8"/>
<accession>A0A918W9F8</accession>
<evidence type="ECO:0000256" key="4">
    <source>
        <dbReference type="ARBA" id="ARBA00022795"/>
    </source>
</evidence>
<dbReference type="PANTHER" id="PTHR34773:SF1">
    <property type="entry name" value="FLAGELLAR SECRETION CHAPERONE FLIS"/>
    <property type="match status" value="1"/>
</dbReference>
<protein>
    <recommendedName>
        <fullName evidence="6">Flagellar secretion chaperone FliS</fullName>
    </recommendedName>
</protein>
<dbReference type="EMBL" id="BMYD01000008">
    <property type="protein sequence ID" value="GHA90117.1"/>
    <property type="molecule type" value="Genomic_DNA"/>
</dbReference>
<keyword evidence="8" id="KW-1185">Reference proteome</keyword>
<evidence type="ECO:0000313" key="7">
    <source>
        <dbReference type="EMBL" id="GHA90117.1"/>
    </source>
</evidence>
<evidence type="ECO:0000256" key="1">
    <source>
        <dbReference type="ARBA" id="ARBA00004514"/>
    </source>
</evidence>
<keyword evidence="5" id="KW-0143">Chaperone</keyword>